<proteinExistence type="predicted"/>
<protein>
    <submittedName>
        <fullName evidence="1">Uncharacterized protein</fullName>
    </submittedName>
</protein>
<dbReference type="EMBL" id="HACG01033189">
    <property type="protein sequence ID" value="CEK80054.1"/>
    <property type="molecule type" value="Transcribed_RNA"/>
</dbReference>
<name>A0A0B7AGC1_9EUPU</name>
<sequence length="56" mass="6503">TKHEPTASQSKTVTFQKQDSNCIQRVIRTSKRHQKLKQKLIDETTKHCNSSHIKVT</sequence>
<feature type="non-terminal residue" evidence="1">
    <location>
        <position position="1"/>
    </location>
</feature>
<accession>A0A0B7AGC1</accession>
<evidence type="ECO:0000313" key="1">
    <source>
        <dbReference type="EMBL" id="CEK80054.1"/>
    </source>
</evidence>
<dbReference type="AlphaFoldDB" id="A0A0B7AGC1"/>
<gene>
    <name evidence="1" type="primary">ORF118858</name>
</gene>
<organism evidence="1">
    <name type="scientific">Arion vulgaris</name>
    <dbReference type="NCBI Taxonomy" id="1028688"/>
    <lineage>
        <taxon>Eukaryota</taxon>
        <taxon>Metazoa</taxon>
        <taxon>Spiralia</taxon>
        <taxon>Lophotrochozoa</taxon>
        <taxon>Mollusca</taxon>
        <taxon>Gastropoda</taxon>
        <taxon>Heterobranchia</taxon>
        <taxon>Euthyneura</taxon>
        <taxon>Panpulmonata</taxon>
        <taxon>Eupulmonata</taxon>
        <taxon>Stylommatophora</taxon>
        <taxon>Helicina</taxon>
        <taxon>Arionoidea</taxon>
        <taxon>Arionidae</taxon>
        <taxon>Arion</taxon>
    </lineage>
</organism>
<reference evidence="1" key="1">
    <citation type="submission" date="2014-12" db="EMBL/GenBank/DDBJ databases">
        <title>Insight into the proteome of Arion vulgaris.</title>
        <authorList>
            <person name="Aradska J."/>
            <person name="Bulat T."/>
            <person name="Smidak R."/>
            <person name="Sarate P."/>
            <person name="Gangsoo J."/>
            <person name="Sialana F."/>
            <person name="Bilban M."/>
            <person name="Lubec G."/>
        </authorList>
    </citation>
    <scope>NUCLEOTIDE SEQUENCE</scope>
    <source>
        <tissue evidence="1">Skin</tissue>
    </source>
</reference>